<reference evidence="2 3" key="1">
    <citation type="journal article" date="2015" name="Genome Announc.">
        <title>Expanding the biotechnology potential of lactobacilli through comparative genomics of 213 strains and associated genera.</title>
        <authorList>
            <person name="Sun Z."/>
            <person name="Harris H.M."/>
            <person name="McCann A."/>
            <person name="Guo C."/>
            <person name="Argimon S."/>
            <person name="Zhang W."/>
            <person name="Yang X."/>
            <person name="Jeffery I.B."/>
            <person name="Cooney J.C."/>
            <person name="Kagawa T.F."/>
            <person name="Liu W."/>
            <person name="Song Y."/>
            <person name="Salvetti E."/>
            <person name="Wrobel A."/>
            <person name="Rasinkangas P."/>
            <person name="Parkhill J."/>
            <person name="Rea M.C."/>
            <person name="O'Sullivan O."/>
            <person name="Ritari J."/>
            <person name="Douillard F.P."/>
            <person name="Paul Ross R."/>
            <person name="Yang R."/>
            <person name="Briner A.E."/>
            <person name="Felis G.E."/>
            <person name="de Vos W.M."/>
            <person name="Barrangou R."/>
            <person name="Klaenhammer T.R."/>
            <person name="Caufield P.W."/>
            <person name="Cui Y."/>
            <person name="Zhang H."/>
            <person name="O'Toole P.W."/>
        </authorList>
    </citation>
    <scope>NUCLEOTIDE SEQUENCE [LARGE SCALE GENOMIC DNA]</scope>
    <source>
        <strain evidence="2 3">DSM 21376</strain>
    </source>
</reference>
<gene>
    <name evidence="2" type="ORF">FD15_GL001995</name>
</gene>
<keyword evidence="3" id="KW-1185">Reference proteome</keyword>
<protein>
    <recommendedName>
        <fullName evidence="1">Helicase Helix-turn-helix domain-containing protein</fullName>
    </recommendedName>
</protein>
<evidence type="ECO:0000259" key="1">
    <source>
        <dbReference type="Pfam" id="PF14493"/>
    </source>
</evidence>
<dbReference type="Proteomes" id="UP000050961">
    <property type="component" value="Unassembled WGS sequence"/>
</dbReference>
<dbReference type="Pfam" id="PF14493">
    <property type="entry name" value="HTH_40"/>
    <property type="match status" value="1"/>
</dbReference>
<accession>A0A023CUE0</accession>
<dbReference type="PATRIC" id="fig|1423806.3.peg.2031"/>
<organism evidence="2 3">
    <name type="scientific">Liquorilactobacillus sucicola DSM 21376 = JCM 15457</name>
    <dbReference type="NCBI Taxonomy" id="1423806"/>
    <lineage>
        <taxon>Bacteria</taxon>
        <taxon>Bacillati</taxon>
        <taxon>Bacillota</taxon>
        <taxon>Bacilli</taxon>
        <taxon>Lactobacillales</taxon>
        <taxon>Lactobacillaceae</taxon>
        <taxon>Liquorilactobacillus</taxon>
    </lineage>
</organism>
<dbReference type="InterPro" id="IPR029491">
    <property type="entry name" value="Helicase_HTH"/>
</dbReference>
<comment type="caution">
    <text evidence="2">The sequence shown here is derived from an EMBL/GenBank/DDBJ whole genome shotgun (WGS) entry which is preliminary data.</text>
</comment>
<dbReference type="eggNOG" id="COG4955">
    <property type="taxonomic scope" value="Bacteria"/>
</dbReference>
<proteinExistence type="predicted"/>
<dbReference type="RefSeq" id="WP_034986950.1">
    <property type="nucleotide sequence ID" value="NZ_AYZF01000017.1"/>
</dbReference>
<dbReference type="EMBL" id="AYZF01000017">
    <property type="protein sequence ID" value="KRN05440.1"/>
    <property type="molecule type" value="Genomic_DNA"/>
</dbReference>
<dbReference type="OrthoDB" id="2146354at2"/>
<sequence length="346" mass="40137">MDELLYFFSKTQPRRPTVVRQVLSNKRTVSNLFWGMRYGIIDWLAVCPRFERAKFDGEIKELIRRGRLIETGDREVLLTETGVKQCTAFESQHYRIKKPAIFGALKTQLWQELLRLLVQVISEASYHNRRYFVVASSFQAQTIIKRWYKENRQYDLGRVLGEQLLLFLENVDRQHADIFMQLFSGHDVIAKTIEQVAADTNYSACDVQFLWEDLSASLAAFLYNGSSIFKSLVAPLMASSRLSKSAAATYGLYESGLPLSTIKTKRRLKESTVIEHLLEAAIFVPTFDFKRLLSVKDYYVLRQLFQGNIDNWSYKKLESVEPTVSFAKFRLYQIEQTRLNADNISD</sequence>
<evidence type="ECO:0000313" key="3">
    <source>
        <dbReference type="Proteomes" id="UP000050961"/>
    </source>
</evidence>
<feature type="domain" description="Helicase Helix-turn-helix" evidence="1">
    <location>
        <begin position="245"/>
        <end position="332"/>
    </location>
</feature>
<evidence type="ECO:0000313" key="2">
    <source>
        <dbReference type="EMBL" id="KRN05440.1"/>
    </source>
</evidence>
<name>A0A023CUE0_9LACO</name>
<dbReference type="STRING" id="1423806.FD15_GL001995"/>
<dbReference type="AlphaFoldDB" id="A0A023CUE0"/>